<keyword evidence="4 7" id="KW-1133">Transmembrane helix</keyword>
<evidence type="ECO:0000256" key="5">
    <source>
        <dbReference type="ARBA" id="ARBA00023136"/>
    </source>
</evidence>
<accession>A0AAV2H6M9</accession>
<dbReference type="GO" id="GO:0016020">
    <property type="term" value="C:membrane"/>
    <property type="evidence" value="ECO:0007669"/>
    <property type="project" value="UniProtKB-SubCell"/>
</dbReference>
<reference evidence="8 9" key="1">
    <citation type="submission" date="2024-04" db="EMBL/GenBank/DDBJ databases">
        <authorList>
            <consortium name="Genoscope - CEA"/>
            <person name="William W."/>
        </authorList>
    </citation>
    <scope>NUCLEOTIDE SEQUENCE [LARGE SCALE GENOMIC DNA]</scope>
</reference>
<comment type="caution">
    <text evidence="8">The sequence shown here is derived from an EMBL/GenBank/DDBJ whole genome shotgun (WGS) entry which is preliminary data.</text>
</comment>
<feature type="region of interest" description="Disordered" evidence="6">
    <location>
        <begin position="76"/>
        <end position="105"/>
    </location>
</feature>
<keyword evidence="3 7" id="KW-0812">Transmembrane</keyword>
<feature type="transmembrane region" description="Helical" evidence="7">
    <location>
        <begin position="223"/>
        <end position="246"/>
    </location>
</feature>
<proteinExistence type="inferred from homology"/>
<evidence type="ECO:0000256" key="1">
    <source>
        <dbReference type="ARBA" id="ARBA00004370"/>
    </source>
</evidence>
<dbReference type="EMBL" id="CAXITT010000047">
    <property type="protein sequence ID" value="CAL1529369.1"/>
    <property type="molecule type" value="Genomic_DNA"/>
</dbReference>
<evidence type="ECO:0000256" key="7">
    <source>
        <dbReference type="SAM" id="Phobius"/>
    </source>
</evidence>
<evidence type="ECO:0008006" key="10">
    <source>
        <dbReference type="Google" id="ProtNLM"/>
    </source>
</evidence>
<evidence type="ECO:0000256" key="3">
    <source>
        <dbReference type="ARBA" id="ARBA00022692"/>
    </source>
</evidence>
<dbReference type="InterPro" id="IPR051423">
    <property type="entry name" value="CD225/Dispanin"/>
</dbReference>
<feature type="compositionally biased region" description="Polar residues" evidence="6">
    <location>
        <begin position="76"/>
        <end position="91"/>
    </location>
</feature>
<dbReference type="Pfam" id="PF04505">
    <property type="entry name" value="CD225"/>
    <property type="match status" value="1"/>
</dbReference>
<dbReference type="PANTHER" id="PTHR14948:SF25">
    <property type="entry name" value="DUF4190 DOMAIN-CONTAINING PROTEIN"/>
    <property type="match status" value="1"/>
</dbReference>
<evidence type="ECO:0000256" key="6">
    <source>
        <dbReference type="SAM" id="MobiDB-lite"/>
    </source>
</evidence>
<protein>
    <recommendedName>
        <fullName evidence="10">Interferon-induced transmembrane protein</fullName>
    </recommendedName>
</protein>
<evidence type="ECO:0000256" key="2">
    <source>
        <dbReference type="ARBA" id="ARBA00006843"/>
    </source>
</evidence>
<name>A0AAV2H6M9_LYMST</name>
<comment type="similarity">
    <text evidence="2">Belongs to the CD225/Dispanin family.</text>
</comment>
<keyword evidence="5 7" id="KW-0472">Membrane</keyword>
<comment type="subcellular location">
    <subcellularLocation>
        <location evidence="1">Membrane</location>
    </subcellularLocation>
</comment>
<sequence length="304" mass="34084">MSGCNGNADPFGNQFTHELLSRTSYSYTSDERHQQSVHELTPQSRDVAENYQNNSRYNDSWVSFEDDVDINRNTQAPAQQRTGSREQNNLQFPAAEAQGQGRHDRRYEVTDIGALSKNHHFETDAYGKVSPPSALDGDAPASQELNKDVIKPHPDPSHYDKHRQDRAQPAPAIDPAQPDPYYLLSFQEWYKGYNPAVQQGEQPRQSWQAPSQTQQKPPKVPNYLILSIVACFFCVFIGGVALSYAITSSKQRKVGNYQAAIESASTAQKLCILAIVLGIITAGVTGFMIWYQTQRMNKILSQNT</sequence>
<feature type="transmembrane region" description="Helical" evidence="7">
    <location>
        <begin position="270"/>
        <end position="291"/>
    </location>
</feature>
<gene>
    <name evidence="8" type="ORF">GSLYS_00003524001</name>
</gene>
<dbReference type="PANTHER" id="PTHR14948">
    <property type="entry name" value="NG5"/>
    <property type="match status" value="1"/>
</dbReference>
<keyword evidence="9" id="KW-1185">Reference proteome</keyword>
<feature type="compositionally biased region" description="Basic and acidic residues" evidence="6">
    <location>
        <begin position="147"/>
        <end position="166"/>
    </location>
</feature>
<dbReference type="AlphaFoldDB" id="A0AAV2H6M9"/>
<evidence type="ECO:0000313" key="9">
    <source>
        <dbReference type="Proteomes" id="UP001497497"/>
    </source>
</evidence>
<organism evidence="8 9">
    <name type="scientific">Lymnaea stagnalis</name>
    <name type="common">Great pond snail</name>
    <name type="synonym">Helix stagnalis</name>
    <dbReference type="NCBI Taxonomy" id="6523"/>
    <lineage>
        <taxon>Eukaryota</taxon>
        <taxon>Metazoa</taxon>
        <taxon>Spiralia</taxon>
        <taxon>Lophotrochozoa</taxon>
        <taxon>Mollusca</taxon>
        <taxon>Gastropoda</taxon>
        <taxon>Heterobranchia</taxon>
        <taxon>Euthyneura</taxon>
        <taxon>Panpulmonata</taxon>
        <taxon>Hygrophila</taxon>
        <taxon>Lymnaeoidea</taxon>
        <taxon>Lymnaeidae</taxon>
        <taxon>Lymnaea</taxon>
    </lineage>
</organism>
<feature type="region of interest" description="Disordered" evidence="6">
    <location>
        <begin position="26"/>
        <end position="60"/>
    </location>
</feature>
<evidence type="ECO:0000256" key="4">
    <source>
        <dbReference type="ARBA" id="ARBA00022989"/>
    </source>
</evidence>
<dbReference type="Proteomes" id="UP001497497">
    <property type="component" value="Unassembled WGS sequence"/>
</dbReference>
<evidence type="ECO:0000313" key="8">
    <source>
        <dbReference type="EMBL" id="CAL1529369.1"/>
    </source>
</evidence>
<feature type="compositionally biased region" description="Polar residues" evidence="6">
    <location>
        <begin position="37"/>
        <end position="60"/>
    </location>
</feature>
<feature type="region of interest" description="Disordered" evidence="6">
    <location>
        <begin position="147"/>
        <end position="175"/>
    </location>
</feature>
<dbReference type="InterPro" id="IPR007593">
    <property type="entry name" value="CD225/Dispanin_fam"/>
</dbReference>